<evidence type="ECO:0000256" key="1">
    <source>
        <dbReference type="SAM" id="Phobius"/>
    </source>
</evidence>
<dbReference type="EMBL" id="RSCE01000001">
    <property type="protein sequence ID" value="RSH88082.1"/>
    <property type="molecule type" value="Genomic_DNA"/>
</dbReference>
<evidence type="ECO:0000313" key="3">
    <source>
        <dbReference type="EMBL" id="RSH88082.1"/>
    </source>
</evidence>
<reference evidence="3 4" key="1">
    <citation type="submission" date="2018-11" db="EMBL/GenBank/DDBJ databases">
        <title>Genome sequence of Apiotrichum porosum DSM 27194.</title>
        <authorList>
            <person name="Aliyu H."/>
            <person name="Gorte O."/>
            <person name="Ochsenreither K."/>
        </authorList>
    </citation>
    <scope>NUCLEOTIDE SEQUENCE [LARGE SCALE GENOMIC DNA]</scope>
    <source>
        <strain evidence="3 4">DSM 27194</strain>
    </source>
</reference>
<dbReference type="CDD" id="cd07990">
    <property type="entry name" value="LPLAT_LCLAT1-like"/>
    <property type="match status" value="1"/>
</dbReference>
<keyword evidence="1" id="KW-0472">Membrane</keyword>
<keyword evidence="1" id="KW-0812">Transmembrane</keyword>
<dbReference type="PANTHER" id="PTHR10983">
    <property type="entry name" value="1-ACYLGLYCEROL-3-PHOSPHATE ACYLTRANSFERASE-RELATED"/>
    <property type="match status" value="1"/>
</dbReference>
<dbReference type="GO" id="GO:0016746">
    <property type="term" value="F:acyltransferase activity"/>
    <property type="evidence" value="ECO:0007669"/>
    <property type="project" value="InterPro"/>
</dbReference>
<comment type="caution">
    <text evidence="3">The sequence shown here is derived from an EMBL/GenBank/DDBJ whole genome shotgun (WGS) entry which is preliminary data.</text>
</comment>
<organism evidence="3 4">
    <name type="scientific">Apiotrichum porosum</name>
    <dbReference type="NCBI Taxonomy" id="105984"/>
    <lineage>
        <taxon>Eukaryota</taxon>
        <taxon>Fungi</taxon>
        <taxon>Dikarya</taxon>
        <taxon>Basidiomycota</taxon>
        <taxon>Agaricomycotina</taxon>
        <taxon>Tremellomycetes</taxon>
        <taxon>Trichosporonales</taxon>
        <taxon>Trichosporonaceae</taxon>
        <taxon>Apiotrichum</taxon>
    </lineage>
</organism>
<dbReference type="AlphaFoldDB" id="A0A427YAE9"/>
<dbReference type="Pfam" id="PF01553">
    <property type="entry name" value="Acyltransferase"/>
    <property type="match status" value="1"/>
</dbReference>
<feature type="transmembrane region" description="Helical" evidence="1">
    <location>
        <begin position="27"/>
        <end position="53"/>
    </location>
</feature>
<protein>
    <recommendedName>
        <fullName evidence="2">Phospholipid/glycerol acyltransferase domain-containing protein</fullName>
    </recommendedName>
</protein>
<dbReference type="PANTHER" id="PTHR10983:SF16">
    <property type="entry name" value="LYSOCARDIOLIPIN ACYLTRANSFERASE 1"/>
    <property type="match status" value="1"/>
</dbReference>
<dbReference type="SMART" id="SM00563">
    <property type="entry name" value="PlsC"/>
    <property type="match status" value="1"/>
</dbReference>
<dbReference type="GO" id="GO:0005783">
    <property type="term" value="C:endoplasmic reticulum"/>
    <property type="evidence" value="ECO:0007669"/>
    <property type="project" value="TreeGrafter"/>
</dbReference>
<name>A0A427YAE9_9TREE</name>
<dbReference type="Proteomes" id="UP000279236">
    <property type="component" value="Unassembled WGS sequence"/>
</dbReference>
<dbReference type="OrthoDB" id="189226at2759"/>
<dbReference type="RefSeq" id="XP_028480290.1">
    <property type="nucleotide sequence ID" value="XM_028616433.1"/>
</dbReference>
<evidence type="ECO:0000259" key="2">
    <source>
        <dbReference type="SMART" id="SM00563"/>
    </source>
</evidence>
<dbReference type="SUPFAM" id="SSF69593">
    <property type="entry name" value="Glycerol-3-phosphate (1)-acyltransferase"/>
    <property type="match status" value="1"/>
</dbReference>
<dbReference type="GO" id="GO:0036149">
    <property type="term" value="P:phosphatidylinositol acyl-chain remodeling"/>
    <property type="evidence" value="ECO:0007669"/>
    <property type="project" value="TreeGrafter"/>
</dbReference>
<feature type="domain" description="Phospholipid/glycerol acyltransferase" evidence="2">
    <location>
        <begin position="114"/>
        <end position="265"/>
    </location>
</feature>
<sequence>MSSTPPPLYTLPIDKRPPGYGPWFSKIVFPIVFNLGILGISSAQFLFLPLLLIPILGRPLFRRAIAWTKDGFGRLLLCAPTSLVITTDEQPELATIVERDSNGDVVKINLPDRMVVIANHQAYTDWMYLWILACYSGYGDGITILLKASLKHLPIVGWGMQFFRFIFLKRSWAADKDNLTQSLNRLARLAKEGQMRSPLWLLIFPEGTITSDNERAKSKRYADRERVDDFVGVLHPRSTGLLFCLRTLLPSIPDLKLLDVTISYPGVPFGKYPQEWYSLGSVFLRSVPPPVVHVHLRLYSDLGSASCEVPSLDLSTPGGSDPAEAKEFEIWLRSVWAVKEQWLKRLAVQGATVEEGAEVVPIKQLRWSDWVAAFGGGGVATLYAVARLL</sequence>
<gene>
    <name evidence="3" type="ORF">EHS24_000609</name>
</gene>
<dbReference type="InterPro" id="IPR002123">
    <property type="entry name" value="Plipid/glycerol_acylTrfase"/>
</dbReference>
<accession>A0A427YAE9</accession>
<dbReference type="GeneID" id="39585152"/>
<keyword evidence="4" id="KW-1185">Reference proteome</keyword>
<proteinExistence type="predicted"/>
<keyword evidence="1" id="KW-1133">Transmembrane helix</keyword>
<evidence type="ECO:0000313" key="4">
    <source>
        <dbReference type="Proteomes" id="UP000279236"/>
    </source>
</evidence>
<dbReference type="STRING" id="105984.A0A427YAE9"/>